<name>A0ABX2KQC6_9PROT</name>
<organism evidence="2 3">
    <name type="scientific">Azospirillum melinis</name>
    <dbReference type="NCBI Taxonomy" id="328839"/>
    <lineage>
        <taxon>Bacteria</taxon>
        <taxon>Pseudomonadati</taxon>
        <taxon>Pseudomonadota</taxon>
        <taxon>Alphaproteobacteria</taxon>
        <taxon>Rhodospirillales</taxon>
        <taxon>Azospirillaceae</taxon>
        <taxon>Azospirillum</taxon>
    </lineage>
</organism>
<reference evidence="2 3" key="1">
    <citation type="submission" date="2019-10" db="EMBL/GenBank/DDBJ databases">
        <title>Genome sequence of Azospirillum melinis.</title>
        <authorList>
            <person name="Ambrosini A."/>
            <person name="Sant'Anna F.H."/>
            <person name="Cassan F.D."/>
            <person name="Souza E.M."/>
            <person name="Passaglia L.M.P."/>
        </authorList>
    </citation>
    <scope>NUCLEOTIDE SEQUENCE [LARGE SCALE GENOMIC DNA]</scope>
    <source>
        <strain evidence="2 3">TMCY0552</strain>
    </source>
</reference>
<evidence type="ECO:0000313" key="3">
    <source>
        <dbReference type="Proteomes" id="UP000605086"/>
    </source>
</evidence>
<feature type="compositionally biased region" description="Basic and acidic residues" evidence="1">
    <location>
        <begin position="73"/>
        <end position="86"/>
    </location>
</feature>
<sequence length="96" mass="10452">PQTAAAPPESALRHLDDLRQLGRIGYIRGIEAKLREIEAEDAAATSFVERLRTLVRAFDLKGYMRAVEEAAAQRDAAEGEKDRADNDLAEDGAVTG</sequence>
<feature type="non-terminal residue" evidence="2">
    <location>
        <position position="1"/>
    </location>
</feature>
<protein>
    <submittedName>
        <fullName evidence="2">Uncharacterized protein</fullName>
    </submittedName>
</protein>
<comment type="caution">
    <text evidence="2">The sequence shown here is derived from an EMBL/GenBank/DDBJ whole genome shotgun (WGS) entry which is preliminary data.</text>
</comment>
<evidence type="ECO:0000256" key="1">
    <source>
        <dbReference type="SAM" id="MobiDB-lite"/>
    </source>
</evidence>
<gene>
    <name evidence="2" type="ORF">GBZ48_29705</name>
</gene>
<feature type="region of interest" description="Disordered" evidence="1">
    <location>
        <begin position="73"/>
        <end position="96"/>
    </location>
</feature>
<dbReference type="EMBL" id="WHOS01000062">
    <property type="protein sequence ID" value="NUB03404.1"/>
    <property type="molecule type" value="Genomic_DNA"/>
</dbReference>
<proteinExistence type="predicted"/>
<dbReference type="RefSeq" id="WP_174474310.1">
    <property type="nucleotide sequence ID" value="NZ_WHOS01000062.1"/>
</dbReference>
<dbReference type="Proteomes" id="UP000605086">
    <property type="component" value="Unassembled WGS sequence"/>
</dbReference>
<keyword evidence="3" id="KW-1185">Reference proteome</keyword>
<accession>A0ABX2KQC6</accession>
<evidence type="ECO:0000313" key="2">
    <source>
        <dbReference type="EMBL" id="NUB03404.1"/>
    </source>
</evidence>